<evidence type="ECO:0008006" key="4">
    <source>
        <dbReference type="Google" id="ProtNLM"/>
    </source>
</evidence>
<dbReference type="InterPro" id="IPR038750">
    <property type="entry name" value="YczE/YyaS-like"/>
</dbReference>
<dbReference type="PANTHER" id="PTHR40078:SF1">
    <property type="entry name" value="INTEGRAL MEMBRANE PROTEIN"/>
    <property type="match status" value="1"/>
</dbReference>
<keyword evidence="1" id="KW-0472">Membrane</keyword>
<sequence>MSIRETIKRYLFFIFGLFLMAVGVALSTRSNLGTSPISAVPYVLSLGLPMTIGQFTFFMNLLFIAFQILLLRKQFKWIQLLQIVVAVIFGFFTDFTMGLFSWINVTSYPAQLGLFTLSCLVLALGVSMEVTADVVMMAGEGVVSAISIVTKKGFGKLKVSFDSTLVVCSCIFSFILFHKLNGVREGTILAALLVGTMVRFINKRLSFMDNVFKGELIIANENKNEIVEAVEKTHPRIVVTISREYGSGGLEIARKIADDLGISFYDEQLVKVATEETGFSEEFIVENDQSIYNLLLNEISAQGYAFSKKEKAPLDAIYEVNKKAIMKLANTESCVIMGHCSDSILTGFPGSFHVFIHADKASRMKRIQYEYGILEKDVEETLHKKDKARETYYQIYAKRKWGHIKNYDLTINSATFGIEKTIELIEDAIKAQSNK</sequence>
<reference evidence="3" key="1">
    <citation type="submission" date="2021-07" db="EMBL/GenBank/DDBJ databases">
        <title>Complete genome sequencing of a Clostridium isolate.</title>
        <authorList>
            <person name="Ueki A."/>
            <person name="Tonouchi A."/>
        </authorList>
    </citation>
    <scope>NUCLEOTIDE SEQUENCE [LARGE SCALE GENOMIC DNA]</scope>
    <source>
        <strain evidence="3">C5S11</strain>
    </source>
</reference>
<protein>
    <recommendedName>
        <fullName evidence="4">Cytidylate kinase family protein</fullName>
    </recommendedName>
</protein>
<dbReference type="InterPro" id="IPR027417">
    <property type="entry name" value="P-loop_NTPase"/>
</dbReference>
<evidence type="ECO:0000256" key="1">
    <source>
        <dbReference type="SAM" id="Phobius"/>
    </source>
</evidence>
<organism evidence="2 3">
    <name type="scientific">Clostridium gelidum</name>
    <dbReference type="NCBI Taxonomy" id="704125"/>
    <lineage>
        <taxon>Bacteria</taxon>
        <taxon>Bacillati</taxon>
        <taxon>Bacillota</taxon>
        <taxon>Clostridia</taxon>
        <taxon>Eubacteriales</taxon>
        <taxon>Clostridiaceae</taxon>
        <taxon>Clostridium</taxon>
    </lineage>
</organism>
<dbReference type="EMBL" id="AP024849">
    <property type="protein sequence ID" value="BCZ48329.1"/>
    <property type="molecule type" value="Genomic_DNA"/>
</dbReference>
<dbReference type="RefSeq" id="WP_224034598.1">
    <property type="nucleotide sequence ID" value="NZ_AP024849.1"/>
</dbReference>
<dbReference type="Pfam" id="PF13189">
    <property type="entry name" value="Cytidylate_kin2"/>
    <property type="match status" value="1"/>
</dbReference>
<dbReference type="PANTHER" id="PTHR40078">
    <property type="entry name" value="INTEGRAL MEMBRANE PROTEIN-RELATED"/>
    <property type="match status" value="1"/>
</dbReference>
<dbReference type="Gene3D" id="3.40.50.300">
    <property type="entry name" value="P-loop containing nucleotide triphosphate hydrolases"/>
    <property type="match status" value="1"/>
</dbReference>
<dbReference type="Proteomes" id="UP000824633">
    <property type="component" value="Chromosome"/>
</dbReference>
<keyword evidence="1" id="KW-0812">Transmembrane</keyword>
<accession>A0ABM7TIZ6</accession>
<dbReference type="Pfam" id="PF19700">
    <property type="entry name" value="DUF6198"/>
    <property type="match status" value="1"/>
</dbReference>
<feature type="transmembrane region" description="Helical" evidence="1">
    <location>
        <begin position="83"/>
        <end position="103"/>
    </location>
</feature>
<keyword evidence="1" id="KW-1133">Transmembrane helix</keyword>
<name>A0ABM7TIZ6_9CLOT</name>
<feature type="transmembrane region" description="Helical" evidence="1">
    <location>
        <begin position="51"/>
        <end position="71"/>
    </location>
</feature>
<keyword evidence="3" id="KW-1185">Reference proteome</keyword>
<evidence type="ECO:0000313" key="3">
    <source>
        <dbReference type="Proteomes" id="UP000824633"/>
    </source>
</evidence>
<proteinExistence type="predicted"/>
<gene>
    <name evidence="2" type="ORF">psyc5s11_43960</name>
</gene>
<evidence type="ECO:0000313" key="2">
    <source>
        <dbReference type="EMBL" id="BCZ48329.1"/>
    </source>
</evidence>